<keyword evidence="1" id="KW-1133">Transmembrane helix</keyword>
<feature type="transmembrane region" description="Helical" evidence="1">
    <location>
        <begin position="50"/>
        <end position="68"/>
    </location>
</feature>
<keyword evidence="1" id="KW-0812">Transmembrane</keyword>
<proteinExistence type="predicted"/>
<dbReference type="Pfam" id="PF18935">
    <property type="entry name" value="DUF5683"/>
    <property type="match status" value="1"/>
</dbReference>
<feature type="domain" description="DUF5683" evidence="2">
    <location>
        <begin position="26"/>
        <end position="73"/>
    </location>
</feature>
<dbReference type="InterPro" id="IPR043738">
    <property type="entry name" value="DUF5683"/>
</dbReference>
<evidence type="ECO:0000259" key="2">
    <source>
        <dbReference type="Pfam" id="PF18935"/>
    </source>
</evidence>
<dbReference type="EMBL" id="DTDR01000135">
    <property type="protein sequence ID" value="HGK64071.1"/>
    <property type="molecule type" value="Genomic_DNA"/>
</dbReference>
<reference evidence="3" key="1">
    <citation type="journal article" date="2020" name="mSystems">
        <title>Genome- and Community-Level Interaction Insights into Carbon Utilization and Element Cycling Functions of Hydrothermarchaeota in Hydrothermal Sediment.</title>
        <authorList>
            <person name="Zhou Z."/>
            <person name="Liu Y."/>
            <person name="Xu W."/>
            <person name="Pan J."/>
            <person name="Luo Z.H."/>
            <person name="Li M."/>
        </authorList>
    </citation>
    <scope>NUCLEOTIDE SEQUENCE [LARGE SCALE GENOMIC DNA]</scope>
    <source>
        <strain evidence="3">SpSt-697</strain>
    </source>
</reference>
<organism evidence="3">
    <name type="scientific">candidate division WOR-3 bacterium</name>
    <dbReference type="NCBI Taxonomy" id="2052148"/>
    <lineage>
        <taxon>Bacteria</taxon>
        <taxon>Bacteria division WOR-3</taxon>
    </lineage>
</organism>
<evidence type="ECO:0000313" key="3">
    <source>
        <dbReference type="EMBL" id="HGK64071.1"/>
    </source>
</evidence>
<name>A0A7V3ZVY9_UNCW3</name>
<evidence type="ECO:0000256" key="1">
    <source>
        <dbReference type="SAM" id="Phobius"/>
    </source>
</evidence>
<protein>
    <recommendedName>
        <fullName evidence="2">DUF5683 domain-containing protein</fullName>
    </recommendedName>
</protein>
<keyword evidence="1" id="KW-0472">Membrane</keyword>
<accession>A0A7V3ZVY9</accession>
<sequence length="118" mass="14054">MFWKFRFLIISFFIFSFLIAEDKKNYKSPSKALWCSTFFPGLGQFYTENYLKGTIFFLGEATLTYFIIKSYKENKKEKVSDLLWILAGFHIFNMADAYASAHFYKFKEETKLTLNYGF</sequence>
<gene>
    <name evidence="3" type="ORF">ENU74_05730</name>
</gene>
<dbReference type="AlphaFoldDB" id="A0A7V3ZVY9"/>
<comment type="caution">
    <text evidence="3">The sequence shown here is derived from an EMBL/GenBank/DDBJ whole genome shotgun (WGS) entry which is preliminary data.</text>
</comment>